<comment type="caution">
    <text evidence="1">The sequence shown here is derived from an EMBL/GenBank/DDBJ whole genome shotgun (WGS) entry which is preliminary data.</text>
</comment>
<dbReference type="EC" id="5.2.1.1" evidence="1"/>
<proteinExistence type="predicted"/>
<protein>
    <submittedName>
        <fullName evidence="1">Maleate isomerase</fullName>
        <ecNumber evidence="1">5.2.1.1</ecNumber>
    </submittedName>
</protein>
<dbReference type="PIRSF" id="PIRSF015736">
    <property type="entry name" value="MI"/>
    <property type="match status" value="1"/>
</dbReference>
<organism evidence="1 2">
    <name type="scientific">Rhizobium binae</name>
    <dbReference type="NCBI Taxonomy" id="1138190"/>
    <lineage>
        <taxon>Bacteria</taxon>
        <taxon>Pseudomonadati</taxon>
        <taxon>Pseudomonadota</taxon>
        <taxon>Alphaproteobacteria</taxon>
        <taxon>Hyphomicrobiales</taxon>
        <taxon>Rhizobiaceae</taxon>
        <taxon>Rhizobium/Agrobacterium group</taxon>
        <taxon>Rhizobium</taxon>
    </lineage>
</organism>
<dbReference type="GO" id="GO:0050076">
    <property type="term" value="F:maleate isomerase activity"/>
    <property type="evidence" value="ECO:0007669"/>
    <property type="project" value="UniProtKB-EC"/>
</dbReference>
<dbReference type="InterPro" id="IPR053714">
    <property type="entry name" value="Iso_Racemase_Enz_sf"/>
</dbReference>
<evidence type="ECO:0000313" key="1">
    <source>
        <dbReference type="EMBL" id="MET3757122.1"/>
    </source>
</evidence>
<evidence type="ECO:0000313" key="2">
    <source>
        <dbReference type="Proteomes" id="UP001549077"/>
    </source>
</evidence>
<dbReference type="Proteomes" id="UP001549077">
    <property type="component" value="Unassembled WGS sequence"/>
</dbReference>
<name>A0ABV2MP96_9HYPH</name>
<sequence length="257" mass="28054">MQQTGKVENSLGRGGIRFDAGRHHKAKLGFVLLAMEQTIEEDMFKLAPDGVGVHFQRAPMANKVDVDTLAAMASGIGDAAALIVPEVQLDVICYGCTSGSVVIGEDKVFAELNRGAPGAKPTSIISGVMRALEAVKAKKITIATPYLDPVNEIERVYMQERGFEILNIQGLNIENDEDMVRVTPDYIFEFAKQVDRADSDAIFISCGALRSVDIIQALEAESGKPVITSNQAMMWDCLRLAGVNDRSDKYGRLFREN</sequence>
<dbReference type="EMBL" id="JBEPMY010000015">
    <property type="protein sequence ID" value="MET3757122.1"/>
    <property type="molecule type" value="Genomic_DNA"/>
</dbReference>
<dbReference type="PANTHER" id="PTHR40267">
    <property type="entry name" value="BLR3294 PROTEIN"/>
    <property type="match status" value="1"/>
</dbReference>
<dbReference type="InterPro" id="IPR026286">
    <property type="entry name" value="MaiA/AMDase"/>
</dbReference>
<accession>A0ABV2MP96</accession>
<dbReference type="PANTHER" id="PTHR40267:SF1">
    <property type="entry name" value="BLR3294 PROTEIN"/>
    <property type="match status" value="1"/>
</dbReference>
<keyword evidence="2" id="KW-1185">Reference proteome</keyword>
<dbReference type="Gene3D" id="3.40.50.12500">
    <property type="match status" value="1"/>
</dbReference>
<dbReference type="GeneID" id="91152671"/>
<dbReference type="Pfam" id="PF17645">
    <property type="entry name" value="Amdase"/>
    <property type="match status" value="1"/>
</dbReference>
<gene>
    <name evidence="1" type="ORF">ABID08_004503</name>
</gene>
<dbReference type="RefSeq" id="WP_168297171.1">
    <property type="nucleotide sequence ID" value="NZ_CP071609.1"/>
</dbReference>
<reference evidence="1 2" key="1">
    <citation type="submission" date="2024-06" db="EMBL/GenBank/DDBJ databases">
        <title>Genomic Encyclopedia of Type Strains, Phase IV (KMG-IV): sequencing the most valuable type-strain genomes for metagenomic binning, comparative biology and taxonomic classification.</title>
        <authorList>
            <person name="Goeker M."/>
        </authorList>
    </citation>
    <scope>NUCLEOTIDE SEQUENCE [LARGE SCALE GENOMIC DNA]</scope>
    <source>
        <strain evidence="1 2">DSM 29288</strain>
    </source>
</reference>
<keyword evidence="1" id="KW-0413">Isomerase</keyword>